<proteinExistence type="predicted"/>
<evidence type="ECO:0000313" key="1">
    <source>
        <dbReference type="EMBL" id="KAB2613729.1"/>
    </source>
</evidence>
<reference evidence="2" key="2">
    <citation type="submission" date="2019-10" db="EMBL/GenBank/DDBJ databases">
        <title>A de novo genome assembly of a pear dwarfing rootstock.</title>
        <authorList>
            <person name="Wang F."/>
            <person name="Wang J."/>
            <person name="Li S."/>
            <person name="Zhang Y."/>
            <person name="Fang M."/>
            <person name="Ma L."/>
            <person name="Zhao Y."/>
            <person name="Jiang S."/>
        </authorList>
    </citation>
    <scope>NUCLEOTIDE SEQUENCE [LARGE SCALE GENOMIC DNA]</scope>
</reference>
<dbReference type="PANTHER" id="PTHR31900">
    <property type="entry name" value="F-BOX/RNI SUPERFAMILY PROTEIN-RELATED"/>
    <property type="match status" value="1"/>
</dbReference>
<keyword evidence="2" id="KW-1185">Reference proteome</keyword>
<gene>
    <name evidence="1" type="ORF">D8674_036045</name>
</gene>
<comment type="caution">
    <text evidence="1">The sequence shown here is derived from an EMBL/GenBank/DDBJ whole genome shotgun (WGS) entry which is preliminary data.</text>
</comment>
<organism evidence="1 2">
    <name type="scientific">Pyrus ussuriensis x Pyrus communis</name>
    <dbReference type="NCBI Taxonomy" id="2448454"/>
    <lineage>
        <taxon>Eukaryota</taxon>
        <taxon>Viridiplantae</taxon>
        <taxon>Streptophyta</taxon>
        <taxon>Embryophyta</taxon>
        <taxon>Tracheophyta</taxon>
        <taxon>Spermatophyta</taxon>
        <taxon>Magnoliopsida</taxon>
        <taxon>eudicotyledons</taxon>
        <taxon>Gunneridae</taxon>
        <taxon>Pentapetalae</taxon>
        <taxon>rosids</taxon>
        <taxon>fabids</taxon>
        <taxon>Rosales</taxon>
        <taxon>Rosaceae</taxon>
        <taxon>Amygdaloideae</taxon>
        <taxon>Maleae</taxon>
        <taxon>Pyrus</taxon>
    </lineage>
</organism>
<dbReference type="InterPro" id="IPR050232">
    <property type="entry name" value="FBL13/AtMIF1-like"/>
</dbReference>
<reference evidence="1 2" key="3">
    <citation type="submission" date="2019-11" db="EMBL/GenBank/DDBJ databases">
        <title>A de novo genome assembly of a pear dwarfing rootstock.</title>
        <authorList>
            <person name="Wang F."/>
            <person name="Wang J."/>
            <person name="Li S."/>
            <person name="Zhang Y."/>
            <person name="Fang M."/>
            <person name="Ma L."/>
            <person name="Zhao Y."/>
            <person name="Jiang S."/>
        </authorList>
    </citation>
    <scope>NUCLEOTIDE SEQUENCE [LARGE SCALE GENOMIC DNA]</scope>
    <source>
        <strain evidence="1">S2</strain>
        <tissue evidence="1">Leaf</tissue>
    </source>
</reference>
<dbReference type="Proteomes" id="UP000327157">
    <property type="component" value="Chromosome 9"/>
</dbReference>
<dbReference type="OrthoDB" id="612216at2759"/>
<dbReference type="PANTHER" id="PTHR31900:SF34">
    <property type="entry name" value="EMB|CAB62440.1-RELATED"/>
    <property type="match status" value="1"/>
</dbReference>
<protein>
    <submittedName>
        <fullName evidence="1">FBD-associated F-box protein</fullName>
    </submittedName>
</protein>
<reference evidence="1 2" key="1">
    <citation type="submission" date="2019-09" db="EMBL/GenBank/DDBJ databases">
        <authorList>
            <person name="Ou C."/>
        </authorList>
    </citation>
    <scope>NUCLEOTIDE SEQUENCE [LARGE SCALE GENOMIC DNA]</scope>
    <source>
        <strain evidence="1">S2</strain>
        <tissue evidence="1">Leaf</tissue>
    </source>
</reference>
<sequence>MMATIDSLLSNDQGEDQPVDVVQMFYTLHTVIHELWSTGHNARWNNPLLESTGCTEEQYWQNQVQSPVPSYTAILSTGQKDLWASVPNLDFCTDDFSDIAGFFMIVEIFFHDLLRIQKLCLRCWSGSQGCSHSINGWIDLRRVVELDLDVITYAHELPKSHFVYKTLMKSKLRSDFILNIPTTGCFPSLKFLHVTIYLPDKDSICKLFSCCPVLENLKIEGDLSSIDLGCHRFPSFQLTVLRYVVQGLTSFFYAVY</sequence>
<dbReference type="EMBL" id="SMOL01000458">
    <property type="protein sequence ID" value="KAB2613729.1"/>
    <property type="molecule type" value="Genomic_DNA"/>
</dbReference>
<accession>A0A5N5GE21</accession>
<evidence type="ECO:0000313" key="2">
    <source>
        <dbReference type="Proteomes" id="UP000327157"/>
    </source>
</evidence>
<dbReference type="AlphaFoldDB" id="A0A5N5GE21"/>
<name>A0A5N5GE21_9ROSA</name>